<dbReference type="Pfam" id="PF24671">
    <property type="entry name" value="DRC7_C"/>
    <property type="match status" value="1"/>
</dbReference>
<dbReference type="Pfam" id="PF24667">
    <property type="entry name" value="MORN_DRC7"/>
    <property type="match status" value="1"/>
</dbReference>
<evidence type="ECO:0000256" key="1">
    <source>
        <dbReference type="ARBA" id="ARBA00004611"/>
    </source>
</evidence>
<proteinExistence type="inferred from homology"/>
<keyword evidence="4" id="KW-0963">Cytoplasm</keyword>
<dbReference type="Pfam" id="PF24656">
    <property type="entry name" value="CEPT76_peptidase"/>
    <property type="match status" value="1"/>
</dbReference>
<feature type="compositionally biased region" description="Basic and acidic residues" evidence="15">
    <location>
        <begin position="667"/>
        <end position="679"/>
    </location>
</feature>
<dbReference type="OrthoDB" id="10262874at2759"/>
<dbReference type="InterPro" id="IPR056291">
    <property type="entry name" value="MORN_DRC7"/>
</dbReference>
<dbReference type="OMA" id="CRDDYIT"/>
<dbReference type="VEuPathDB" id="FungiDB:AMAG_00486"/>
<dbReference type="InterPro" id="IPR056290">
    <property type="entry name" value="CEPT76/DRC7_peptidase-like_dom"/>
</dbReference>
<evidence type="ECO:0000256" key="6">
    <source>
        <dbReference type="ARBA" id="ARBA00022846"/>
    </source>
</evidence>
<feature type="domain" description="Dynein regulatory complex subunit 7 C-terminal" evidence="19">
    <location>
        <begin position="855"/>
        <end position="961"/>
    </location>
</feature>
<keyword evidence="10" id="KW-0206">Cytoskeleton</keyword>
<accession>A0A0L0RWM1</accession>
<feature type="compositionally biased region" description="Low complexity" evidence="15">
    <location>
        <begin position="434"/>
        <end position="461"/>
    </location>
</feature>
<evidence type="ECO:0000256" key="3">
    <source>
        <dbReference type="ARBA" id="ARBA00021303"/>
    </source>
</evidence>
<feature type="domain" description="Dynein regulatory complex subunit 7 MORN" evidence="18">
    <location>
        <begin position="501"/>
        <end position="808"/>
    </location>
</feature>
<feature type="compositionally biased region" description="Acidic residues" evidence="15">
    <location>
        <begin position="462"/>
        <end position="476"/>
    </location>
</feature>
<keyword evidence="8 14" id="KW-0175">Coiled coil</keyword>
<dbReference type="GO" id="GO:0048870">
    <property type="term" value="P:cell motility"/>
    <property type="evidence" value="ECO:0007669"/>
    <property type="project" value="TreeGrafter"/>
</dbReference>
<dbReference type="PANTHER" id="PTHR35249:SF2">
    <property type="entry name" value="DYNEIN REGULATORY COMPLEX SUBUNIT 7"/>
    <property type="match status" value="1"/>
</dbReference>
<keyword evidence="21" id="KW-1185">Reference proteome</keyword>
<keyword evidence="7" id="KW-0744">Spermatogenesis</keyword>
<feature type="domain" description="CEP76/DRC7 peptidase-like" evidence="17">
    <location>
        <begin position="352"/>
        <end position="422"/>
    </location>
</feature>
<evidence type="ECO:0000313" key="21">
    <source>
        <dbReference type="Proteomes" id="UP000054350"/>
    </source>
</evidence>
<dbReference type="InterPro" id="IPR033551">
    <property type="entry name" value="DRC7/lobo"/>
</dbReference>
<evidence type="ECO:0000256" key="4">
    <source>
        <dbReference type="ARBA" id="ARBA00022490"/>
    </source>
</evidence>
<evidence type="ECO:0000256" key="10">
    <source>
        <dbReference type="ARBA" id="ARBA00023212"/>
    </source>
</evidence>
<feature type="region of interest" description="Disordered" evidence="15">
    <location>
        <begin position="667"/>
        <end position="686"/>
    </location>
</feature>
<feature type="region of interest" description="Disordered" evidence="15">
    <location>
        <begin position="434"/>
        <end position="476"/>
    </location>
</feature>
<evidence type="ECO:0000256" key="11">
    <source>
        <dbReference type="ARBA" id="ARBA00023273"/>
    </source>
</evidence>
<evidence type="ECO:0000256" key="8">
    <source>
        <dbReference type="ARBA" id="ARBA00023054"/>
    </source>
</evidence>
<evidence type="ECO:0000313" key="20">
    <source>
        <dbReference type="EMBL" id="KNE54515.1"/>
    </source>
</evidence>
<dbReference type="STRING" id="578462.A0A0L0RWM1"/>
<evidence type="ECO:0000256" key="7">
    <source>
        <dbReference type="ARBA" id="ARBA00022871"/>
    </source>
</evidence>
<evidence type="ECO:0000259" key="16">
    <source>
        <dbReference type="Pfam" id="PF01841"/>
    </source>
</evidence>
<gene>
    <name evidence="20" type="ORF">AMAG_00486</name>
</gene>
<comment type="similarity">
    <text evidence="2">Belongs to the DRC7 family.</text>
</comment>
<evidence type="ECO:0000256" key="9">
    <source>
        <dbReference type="ARBA" id="ARBA00023069"/>
    </source>
</evidence>
<keyword evidence="11" id="KW-0966">Cell projection</keyword>
<evidence type="ECO:0000256" key="13">
    <source>
        <dbReference type="ARBA" id="ARBA00031733"/>
    </source>
</evidence>
<dbReference type="GO" id="GO:0030154">
    <property type="term" value="P:cell differentiation"/>
    <property type="evidence" value="ECO:0007669"/>
    <property type="project" value="UniProtKB-KW"/>
</dbReference>
<name>A0A0L0RWM1_ALLM3</name>
<dbReference type="InterPro" id="IPR002931">
    <property type="entry name" value="Transglutaminase-like"/>
</dbReference>
<evidence type="ECO:0000259" key="18">
    <source>
        <dbReference type="Pfam" id="PF24667"/>
    </source>
</evidence>
<evidence type="ECO:0000256" key="2">
    <source>
        <dbReference type="ARBA" id="ARBA00010738"/>
    </source>
</evidence>
<evidence type="ECO:0000256" key="14">
    <source>
        <dbReference type="SAM" id="Coils"/>
    </source>
</evidence>
<dbReference type="Pfam" id="PF01841">
    <property type="entry name" value="Transglut_core"/>
    <property type="match status" value="1"/>
</dbReference>
<dbReference type="InterPro" id="IPR038765">
    <property type="entry name" value="Papain-like_cys_pep_sf"/>
</dbReference>
<keyword evidence="6" id="KW-0282">Flagellum</keyword>
<dbReference type="EMBL" id="GG745328">
    <property type="protein sequence ID" value="KNE54515.1"/>
    <property type="molecule type" value="Genomic_DNA"/>
</dbReference>
<comment type="subcellular location">
    <subcellularLocation>
        <location evidence="1">Cytoplasm</location>
        <location evidence="1">Cytoskeleton</location>
        <location evidence="1">Flagellum axoneme</location>
    </subcellularLocation>
</comment>
<keyword evidence="5" id="KW-0221">Differentiation</keyword>
<sequence length="966" mass="107254">MLSDVNAADAQPVGIDAGLPGADGTVLLCDPLASSTTDANGADPVPAATVGGGDDADDAVLSATPPLLADDANDADRHEQAHLDAVQQRRELKRRDLLDKSKLPVSYWSNSAKEDRALHYVDNFRRQYQTLFPHRKDLFLTPENEFGVKKCVCTTIRPSQLGLKDLYGYRSCARFVADYVAYEPLDPPFELPTKLASPTHTLAMQSGNAFDMSVLLCSLLRGVGFEALVVSGYAARQITLMDETHVDTDIQRLMKEWEFDVPAPATDPDHDDAVAAATAAPATRPDESTPSATVEGKYKVKSKQPLNSKFLAAMEAKKEDEAKKLEQAKREQMQTQLEANDHDDEMAGLRIHAWVLVLPGKRDIAEAFFIEASTGKIYSLDDPKYLGVECVFSSTNYWVNMQKCSNGLMGISFDLADTTKWEFVFLQNPQPSLAASASGTGTGGSSTNSGTSGAAGSAPAGAEEEEDDGDAGDGDSELFDLPPSWVAKLDLSPAQFDSRCPSGSKVMTWRNVKLEIFAAYHRPDGMVARLTIFSDPARGVTGELHEKFANRKDKLAKRVRIPSRSLLHEFFERGRAHALQEHVMENGHTVRMRFFRGARADGLYDRQESARKIIGRFEDREDRLVYRSVTHELAVDADDDMGAPGDDAAAADARSGAVTIVKMTEKYARRPGPPERDPTEDVVDPFMPPAMTPPGLAEDRDIYKRSFLVRDEKIRVVYHTDPGCLIPAWREFRKPSTEQKTSFMDLTTAFETRLTPTVLKKQHLYAKLCELLKAEQTCLHAVKASDREIKEILMARQTEERSIQLVVSLFDTIRNKTDVASELEKENQKQAEEASKEASVDYLSPFLLNVGNPSALTRDEALTVRDACLKAMKERLVEKAAIIQRRYEEETAAYQRRQQQYSKNAEGMTPQETEEYVQSCSESLFRIHVLEKRLAKHKEAAPEQYLALDRKLRTDPRLARCLGAAS</sequence>
<feature type="region of interest" description="Disordered" evidence="15">
    <location>
        <begin position="276"/>
        <end position="296"/>
    </location>
</feature>
<evidence type="ECO:0000256" key="12">
    <source>
        <dbReference type="ARBA" id="ARBA00031627"/>
    </source>
</evidence>
<dbReference type="PANTHER" id="PTHR35249">
    <property type="entry name" value="DYNEIN REGULATORY COMPLEX SUBUNIT 7"/>
    <property type="match status" value="1"/>
</dbReference>
<evidence type="ECO:0000259" key="19">
    <source>
        <dbReference type="Pfam" id="PF24671"/>
    </source>
</evidence>
<dbReference type="AlphaFoldDB" id="A0A0L0RWM1"/>
<evidence type="ECO:0000259" key="17">
    <source>
        <dbReference type="Pfam" id="PF24656"/>
    </source>
</evidence>
<evidence type="ECO:0000256" key="15">
    <source>
        <dbReference type="SAM" id="MobiDB-lite"/>
    </source>
</evidence>
<reference evidence="20 21" key="1">
    <citation type="submission" date="2009-11" db="EMBL/GenBank/DDBJ databases">
        <title>Annotation of Allomyces macrogynus ATCC 38327.</title>
        <authorList>
            <consortium name="The Broad Institute Genome Sequencing Platform"/>
            <person name="Russ C."/>
            <person name="Cuomo C."/>
            <person name="Burger G."/>
            <person name="Gray M.W."/>
            <person name="Holland P.W.H."/>
            <person name="King N."/>
            <person name="Lang F.B.F."/>
            <person name="Roger A.J."/>
            <person name="Ruiz-Trillo I."/>
            <person name="Young S.K."/>
            <person name="Zeng Q."/>
            <person name="Gargeya S."/>
            <person name="Fitzgerald M."/>
            <person name="Haas B."/>
            <person name="Abouelleil A."/>
            <person name="Alvarado L."/>
            <person name="Arachchi H.M."/>
            <person name="Berlin A."/>
            <person name="Chapman S.B."/>
            <person name="Gearin G."/>
            <person name="Goldberg J."/>
            <person name="Griggs A."/>
            <person name="Gujja S."/>
            <person name="Hansen M."/>
            <person name="Heiman D."/>
            <person name="Howarth C."/>
            <person name="Larimer J."/>
            <person name="Lui A."/>
            <person name="MacDonald P.J.P."/>
            <person name="McCowen C."/>
            <person name="Montmayeur A."/>
            <person name="Murphy C."/>
            <person name="Neiman D."/>
            <person name="Pearson M."/>
            <person name="Priest M."/>
            <person name="Roberts A."/>
            <person name="Saif S."/>
            <person name="Shea T."/>
            <person name="Sisk P."/>
            <person name="Stolte C."/>
            <person name="Sykes S."/>
            <person name="Wortman J."/>
            <person name="Nusbaum C."/>
            <person name="Birren B."/>
        </authorList>
    </citation>
    <scope>NUCLEOTIDE SEQUENCE [LARGE SCALE GENOMIC DNA]</scope>
    <source>
        <strain evidence="20 21">ATCC 38327</strain>
    </source>
</reference>
<organism evidence="20 21">
    <name type="scientific">Allomyces macrogynus (strain ATCC 38327)</name>
    <name type="common">Allomyces javanicus var. macrogynus</name>
    <dbReference type="NCBI Taxonomy" id="578462"/>
    <lineage>
        <taxon>Eukaryota</taxon>
        <taxon>Fungi</taxon>
        <taxon>Fungi incertae sedis</taxon>
        <taxon>Blastocladiomycota</taxon>
        <taxon>Blastocladiomycetes</taxon>
        <taxon>Blastocladiales</taxon>
        <taxon>Blastocladiaceae</taxon>
        <taxon>Allomyces</taxon>
    </lineage>
</organism>
<keyword evidence="9" id="KW-0969">Cilium</keyword>
<feature type="coiled-coil region" evidence="14">
    <location>
        <begin position="311"/>
        <end position="345"/>
    </location>
</feature>
<dbReference type="InterPro" id="IPR056292">
    <property type="entry name" value="DRC7_C"/>
</dbReference>
<dbReference type="SUPFAM" id="SSF54001">
    <property type="entry name" value="Cysteine proteinases"/>
    <property type="match status" value="1"/>
</dbReference>
<dbReference type="Proteomes" id="UP000054350">
    <property type="component" value="Unassembled WGS sequence"/>
</dbReference>
<dbReference type="GO" id="GO:0031514">
    <property type="term" value="C:motile cilium"/>
    <property type="evidence" value="ECO:0007669"/>
    <property type="project" value="TreeGrafter"/>
</dbReference>
<feature type="domain" description="Transglutaminase-like" evidence="16">
    <location>
        <begin position="170"/>
        <end position="239"/>
    </location>
</feature>
<evidence type="ECO:0000256" key="5">
    <source>
        <dbReference type="ARBA" id="ARBA00022782"/>
    </source>
</evidence>
<protein>
    <recommendedName>
        <fullName evidence="3">Dynein regulatory complex subunit 7</fullName>
    </recommendedName>
    <alternativeName>
        <fullName evidence="12">Coiled-coil domain-containing protein 135</fullName>
    </alternativeName>
    <alternativeName>
        <fullName evidence="13">Coiled-coil domain-containing protein lobo homolog</fullName>
    </alternativeName>
</protein>
<dbReference type="eggNOG" id="ENOG502QRNZ">
    <property type="taxonomic scope" value="Eukaryota"/>
</dbReference>
<reference evidence="21" key="2">
    <citation type="submission" date="2009-11" db="EMBL/GenBank/DDBJ databases">
        <title>The Genome Sequence of Allomyces macrogynus strain ATCC 38327.</title>
        <authorList>
            <consortium name="The Broad Institute Genome Sequencing Platform"/>
            <person name="Russ C."/>
            <person name="Cuomo C."/>
            <person name="Shea T."/>
            <person name="Young S.K."/>
            <person name="Zeng Q."/>
            <person name="Koehrsen M."/>
            <person name="Haas B."/>
            <person name="Borodovsky M."/>
            <person name="Guigo R."/>
            <person name="Alvarado L."/>
            <person name="Berlin A."/>
            <person name="Borenstein D."/>
            <person name="Chen Z."/>
            <person name="Engels R."/>
            <person name="Freedman E."/>
            <person name="Gellesch M."/>
            <person name="Goldberg J."/>
            <person name="Griggs A."/>
            <person name="Gujja S."/>
            <person name="Heiman D."/>
            <person name="Hepburn T."/>
            <person name="Howarth C."/>
            <person name="Jen D."/>
            <person name="Larson L."/>
            <person name="Lewis B."/>
            <person name="Mehta T."/>
            <person name="Park D."/>
            <person name="Pearson M."/>
            <person name="Roberts A."/>
            <person name="Saif S."/>
            <person name="Shenoy N."/>
            <person name="Sisk P."/>
            <person name="Stolte C."/>
            <person name="Sykes S."/>
            <person name="Walk T."/>
            <person name="White J."/>
            <person name="Yandava C."/>
            <person name="Burger G."/>
            <person name="Gray M.W."/>
            <person name="Holland P.W.H."/>
            <person name="King N."/>
            <person name="Lang F.B.F."/>
            <person name="Roger A.J."/>
            <person name="Ruiz-Trillo I."/>
            <person name="Lander E."/>
            <person name="Nusbaum C."/>
        </authorList>
    </citation>
    <scope>NUCLEOTIDE SEQUENCE [LARGE SCALE GENOMIC DNA]</scope>
    <source>
        <strain evidence="21">ATCC 38327</strain>
    </source>
</reference>